<accession>A0AAN2PKS8</accession>
<reference evidence="1 2" key="1">
    <citation type="journal article" date="2014" name="Genome Announc.">
        <title>Genome Sequence of Bacillus simplex Strain P558, Isolated from a Human Fecal Sample.</title>
        <authorList>
            <person name="Croce O."/>
            <person name="Hugon P."/>
            <person name="Lagier J.C."/>
            <person name="Bibi F."/>
            <person name="Robert C."/>
            <person name="Azhar E.I."/>
            <person name="Raoult D."/>
            <person name="Fournier P.E."/>
        </authorList>
    </citation>
    <scope>NUCLEOTIDE SEQUENCE [LARGE SCALE GENOMIC DNA]</scope>
    <source>
        <strain evidence="1 2">P558</strain>
    </source>
</reference>
<evidence type="ECO:0000313" key="2">
    <source>
        <dbReference type="Proteomes" id="UP000182110"/>
    </source>
</evidence>
<organism evidence="1 2">
    <name type="scientific">Peribacillus simplex</name>
    <dbReference type="NCBI Taxonomy" id="1478"/>
    <lineage>
        <taxon>Bacteria</taxon>
        <taxon>Bacillati</taxon>
        <taxon>Bacillota</taxon>
        <taxon>Bacilli</taxon>
        <taxon>Bacillales</taxon>
        <taxon>Bacillaceae</taxon>
        <taxon>Peribacillus</taxon>
    </lineage>
</organism>
<evidence type="ECO:0008006" key="3">
    <source>
        <dbReference type="Google" id="ProtNLM"/>
    </source>
</evidence>
<sequence length="63" mass="7364">MNPNIFKCFCEVRNTQTFITKCLDDNSLSNEDRDFLIDLVQRTSKISNKIVQYYPQKGGDEND</sequence>
<keyword evidence="2" id="KW-1185">Reference proteome</keyword>
<evidence type="ECO:0000313" key="1">
    <source>
        <dbReference type="EMBL" id="CEG34457.1"/>
    </source>
</evidence>
<proteinExistence type="predicted"/>
<protein>
    <recommendedName>
        <fullName evidence="3">Four helix bundle protein</fullName>
    </recommendedName>
</protein>
<dbReference type="Proteomes" id="UP000182110">
    <property type="component" value="Unassembled WGS sequence"/>
</dbReference>
<name>A0AAN2PKS8_9BACI</name>
<dbReference type="EMBL" id="CCXW01000001">
    <property type="protein sequence ID" value="CEG34457.1"/>
    <property type="molecule type" value="Genomic_DNA"/>
</dbReference>
<comment type="caution">
    <text evidence="1">The sequence shown here is derived from an EMBL/GenBank/DDBJ whole genome shotgun (WGS) entry which is preliminary data.</text>
</comment>
<dbReference type="AlphaFoldDB" id="A0AAN2PKS8"/>
<gene>
    <name evidence="1" type="ORF">BN1180_04660</name>
</gene>